<dbReference type="SUPFAM" id="SSF50475">
    <property type="entry name" value="FMN-binding split barrel"/>
    <property type="match status" value="1"/>
</dbReference>
<evidence type="ECO:0000313" key="1">
    <source>
        <dbReference type="EMBL" id="PWR72948.1"/>
    </source>
</evidence>
<dbReference type="PANTHER" id="PTHR34071">
    <property type="entry name" value="5-NITROIMIDAZOLE ANTIBIOTICS RESISTANCE PROTEIN, NIMA-FAMILY-RELATED PROTEIN-RELATED"/>
    <property type="match status" value="1"/>
</dbReference>
<dbReference type="Gene3D" id="2.30.110.10">
    <property type="entry name" value="Electron Transport, Fmn-binding Protein, Chain A"/>
    <property type="match status" value="1"/>
</dbReference>
<proteinExistence type="predicted"/>
<organism evidence="1 2">
    <name type="scientific">Methanospirillum stamsii</name>
    <dbReference type="NCBI Taxonomy" id="1277351"/>
    <lineage>
        <taxon>Archaea</taxon>
        <taxon>Methanobacteriati</taxon>
        <taxon>Methanobacteriota</taxon>
        <taxon>Stenosarchaea group</taxon>
        <taxon>Methanomicrobia</taxon>
        <taxon>Methanomicrobiales</taxon>
        <taxon>Methanospirillaceae</taxon>
        <taxon>Methanospirillum</taxon>
    </lineage>
</organism>
<dbReference type="RefSeq" id="WP_109941332.1">
    <property type="nucleotide sequence ID" value="NZ_CP176366.1"/>
</dbReference>
<gene>
    <name evidence="1" type="ORF">DLD82_11820</name>
</gene>
<dbReference type="InterPro" id="IPR024747">
    <property type="entry name" value="Pyridox_Oxase-rel"/>
</dbReference>
<evidence type="ECO:0008006" key="3">
    <source>
        <dbReference type="Google" id="ProtNLM"/>
    </source>
</evidence>
<dbReference type="OrthoDB" id="953at2157"/>
<name>A0A2V2N8W2_9EURY</name>
<dbReference type="AlphaFoldDB" id="A0A2V2N8W2"/>
<dbReference type="Proteomes" id="UP000245934">
    <property type="component" value="Unassembled WGS sequence"/>
</dbReference>
<comment type="caution">
    <text evidence="1">The sequence shown here is derived from an EMBL/GenBank/DDBJ whole genome shotgun (WGS) entry which is preliminary data.</text>
</comment>
<dbReference type="InterPro" id="IPR012349">
    <property type="entry name" value="Split_barrel_FMN-bd"/>
</dbReference>
<evidence type="ECO:0000313" key="2">
    <source>
        <dbReference type="Proteomes" id="UP000245934"/>
    </source>
</evidence>
<keyword evidence="2" id="KW-1185">Reference proteome</keyword>
<dbReference type="PANTHER" id="PTHR34071:SF2">
    <property type="entry name" value="FLAVIN-NUCLEOTIDE-BINDING PROTEIN"/>
    <property type="match status" value="1"/>
</dbReference>
<sequence length="158" mass="17145">MRRRDKELSDPGEIKNILASSLFCHVGLSDGDFPYCVPMCFAYHKEKVYLHGAGQGKKIEILNNNPRVCIIVEQECSLIKSSTSCEYGMAYESVMIQGTARFLSGAEKSRGLEIISTKYVGAPGGPYPDNQISGIAVIEVTVESCSGRRSGMAASGLR</sequence>
<dbReference type="GeneID" id="97609083"/>
<reference evidence="1 2" key="1">
    <citation type="submission" date="2018-05" db="EMBL/GenBank/DDBJ databases">
        <title>Draft genome of Methanospirillum stamsii Pt1.</title>
        <authorList>
            <person name="Dueholm M.S."/>
            <person name="Nielsen P.H."/>
            <person name="Bakmann L.F."/>
            <person name="Otzen D.E."/>
        </authorList>
    </citation>
    <scope>NUCLEOTIDE SEQUENCE [LARGE SCALE GENOMIC DNA]</scope>
    <source>
        <strain evidence="1 2">Pt1</strain>
    </source>
</reference>
<dbReference type="EMBL" id="QGMZ01000024">
    <property type="protein sequence ID" value="PWR72948.1"/>
    <property type="molecule type" value="Genomic_DNA"/>
</dbReference>
<protein>
    <recommendedName>
        <fullName evidence="3">Pyridoxamine 5'-phosphate oxidase family protein</fullName>
    </recommendedName>
</protein>
<dbReference type="Pfam" id="PF12900">
    <property type="entry name" value="Pyridox_ox_2"/>
    <property type="match status" value="1"/>
</dbReference>
<accession>A0A2V2N8W2</accession>